<dbReference type="Gene3D" id="3.10.310.10">
    <property type="entry name" value="Diaminopimelate Epimerase, Chain A, domain 1"/>
    <property type="match status" value="2"/>
</dbReference>
<feature type="binding site" evidence="3">
    <location>
        <position position="66"/>
    </location>
    <ligand>
        <name>substrate</name>
    </ligand>
</feature>
<feature type="binding site" evidence="3">
    <location>
        <begin position="199"/>
        <end position="200"/>
    </location>
    <ligand>
        <name>substrate</name>
    </ligand>
</feature>
<dbReference type="AlphaFoldDB" id="A0A1E5T3S8"/>
<evidence type="ECO:0000256" key="2">
    <source>
        <dbReference type="ARBA" id="ARBA00023235"/>
    </source>
</evidence>
<keyword evidence="3" id="KW-0028">Amino-acid biosynthesis</keyword>
<feature type="site" description="Could be important to modulate the pK values of the two catalytic cysteine residues" evidence="3">
    <location>
        <position position="188"/>
    </location>
</feature>
<comment type="similarity">
    <text evidence="1 3">Belongs to the diaminopimelate epimerase family.</text>
</comment>
<dbReference type="InterPro" id="IPR001653">
    <property type="entry name" value="DAP_epimerase_DapF"/>
</dbReference>
<dbReference type="PANTHER" id="PTHR31689:SF0">
    <property type="entry name" value="DIAMINOPIMELATE EPIMERASE"/>
    <property type="match status" value="1"/>
</dbReference>
<accession>A0A1E5T3S8</accession>
<evidence type="ECO:0000313" key="6">
    <source>
        <dbReference type="Proteomes" id="UP000095552"/>
    </source>
</evidence>
<comment type="function">
    <text evidence="3">Catalyzes the stereoinversion of LL-2,6-diaminopimelate (L,L-DAP) to meso-diaminopimelate (meso-DAP), a precursor of L-lysine and an essential component of the bacterial peptidoglycan.</text>
</comment>
<feature type="active site" description="Proton acceptor" evidence="3">
    <location>
        <position position="198"/>
    </location>
</feature>
<proteinExistence type="inferred from homology"/>
<protein>
    <recommendedName>
        <fullName evidence="3 4">Diaminopimelate epimerase</fullName>
        <shortName evidence="3">DAP epimerase</shortName>
        <ecNumber evidence="3 4">5.1.1.7</ecNumber>
    </recommendedName>
    <alternativeName>
        <fullName evidence="3">PLP-independent amino acid racemase</fullName>
    </alternativeName>
</protein>
<dbReference type="GO" id="GO:0005829">
    <property type="term" value="C:cytosol"/>
    <property type="evidence" value="ECO:0007669"/>
    <property type="project" value="TreeGrafter"/>
</dbReference>
<dbReference type="EMBL" id="MDGQ01000004">
    <property type="protein sequence ID" value="OEK05927.1"/>
    <property type="molecule type" value="Genomic_DNA"/>
</dbReference>
<reference evidence="5 6" key="1">
    <citation type="submission" date="2016-08" db="EMBL/GenBank/DDBJ databases">
        <title>Draft genome of Fabibacter sp. strain SK-8.</title>
        <authorList>
            <person name="Wong S.-K."/>
            <person name="Hamasaki K."/>
            <person name="Yoshizawa S."/>
        </authorList>
    </citation>
    <scope>NUCLEOTIDE SEQUENCE [LARGE SCALE GENOMIC DNA]</scope>
    <source>
        <strain evidence="5 6">SK-8</strain>
    </source>
</reference>
<dbReference type="OrthoDB" id="9805408at2"/>
<comment type="subcellular location">
    <subcellularLocation>
        <location evidence="3">Cytoplasm</location>
    </subcellularLocation>
</comment>
<keyword evidence="3" id="KW-0963">Cytoplasm</keyword>
<feature type="binding site" evidence="3">
    <location>
        <begin position="75"/>
        <end position="76"/>
    </location>
    <ligand>
        <name>substrate</name>
    </ligand>
</feature>
<dbReference type="PANTHER" id="PTHR31689">
    <property type="entry name" value="DIAMINOPIMELATE EPIMERASE, CHLOROPLASTIC"/>
    <property type="match status" value="1"/>
</dbReference>
<comment type="caution">
    <text evidence="5">The sequence shown here is derived from an EMBL/GenBank/DDBJ whole genome shotgun (WGS) entry which is preliminary data.</text>
</comment>
<dbReference type="SUPFAM" id="SSF54506">
    <property type="entry name" value="Diaminopimelate epimerase-like"/>
    <property type="match status" value="2"/>
</dbReference>
<feature type="site" description="Could be important to modulate the pK values of the two catalytic cysteine residues" evidence="3">
    <location>
        <position position="138"/>
    </location>
</feature>
<dbReference type="RefSeq" id="WP_069834846.1">
    <property type="nucleotide sequence ID" value="NZ_MDGQ01000004.1"/>
</dbReference>
<dbReference type="GO" id="GO:0009089">
    <property type="term" value="P:lysine biosynthetic process via diaminopimelate"/>
    <property type="evidence" value="ECO:0007669"/>
    <property type="project" value="UniProtKB-UniRule"/>
</dbReference>
<keyword evidence="6" id="KW-1185">Reference proteome</keyword>
<feature type="active site" description="Proton donor" evidence="3">
    <location>
        <position position="74"/>
    </location>
</feature>
<evidence type="ECO:0000256" key="4">
    <source>
        <dbReference type="NCBIfam" id="TIGR00652"/>
    </source>
</evidence>
<dbReference type="Pfam" id="PF01678">
    <property type="entry name" value="DAP_epimerase"/>
    <property type="match status" value="2"/>
</dbReference>
<keyword evidence="3" id="KW-0457">Lysine biosynthesis</keyword>
<dbReference type="Proteomes" id="UP000095552">
    <property type="component" value="Unassembled WGS sequence"/>
</dbReference>
<feature type="binding site" evidence="3">
    <location>
        <position position="14"/>
    </location>
    <ligand>
        <name>substrate</name>
    </ligand>
</feature>
<feature type="binding site" evidence="3">
    <location>
        <begin position="188"/>
        <end position="189"/>
    </location>
    <ligand>
        <name>substrate</name>
    </ligand>
</feature>
<comment type="subunit">
    <text evidence="3">Homodimer.</text>
</comment>
<feature type="binding site" evidence="3">
    <location>
        <position position="170"/>
    </location>
    <ligand>
        <name>substrate</name>
    </ligand>
</feature>
<comment type="caution">
    <text evidence="3">Lacks conserved residue(s) required for the propagation of feature annotation.</text>
</comment>
<keyword evidence="2 3" id="KW-0413">Isomerase</keyword>
<evidence type="ECO:0000313" key="5">
    <source>
        <dbReference type="EMBL" id="OEK05927.1"/>
    </source>
</evidence>
<comment type="pathway">
    <text evidence="3">Amino-acid biosynthesis; L-lysine biosynthesis via DAP pathway; DL-2,6-diaminopimelate from LL-2,6-diaminopimelate: step 1/1.</text>
</comment>
<gene>
    <name evidence="3" type="primary">dapF</name>
    <name evidence="5" type="ORF">BFP71_07385</name>
</gene>
<dbReference type="STRING" id="1563681.BFP71_07385"/>
<name>A0A1E5T3S8_9BACT</name>
<dbReference type="HAMAP" id="MF_00197">
    <property type="entry name" value="DAP_epimerase"/>
    <property type="match status" value="1"/>
</dbReference>
<comment type="catalytic activity">
    <reaction evidence="3">
        <text>(2S,6S)-2,6-diaminopimelate = meso-2,6-diaminopimelate</text>
        <dbReference type="Rhea" id="RHEA:15393"/>
        <dbReference type="ChEBI" id="CHEBI:57609"/>
        <dbReference type="ChEBI" id="CHEBI:57791"/>
        <dbReference type="EC" id="5.1.1.7"/>
    </reaction>
</comment>
<dbReference type="EC" id="5.1.1.7" evidence="3 4"/>
<dbReference type="GO" id="GO:0008837">
    <property type="term" value="F:diaminopimelate epimerase activity"/>
    <property type="evidence" value="ECO:0007669"/>
    <property type="project" value="UniProtKB-UniRule"/>
</dbReference>
<dbReference type="UniPathway" id="UPA00034">
    <property type="reaction ID" value="UER00025"/>
</dbReference>
<evidence type="ECO:0000256" key="1">
    <source>
        <dbReference type="ARBA" id="ARBA00010219"/>
    </source>
</evidence>
<organism evidence="5 6">
    <name type="scientific">Roseivirga misakiensis</name>
    <dbReference type="NCBI Taxonomy" id="1563681"/>
    <lineage>
        <taxon>Bacteria</taxon>
        <taxon>Pseudomonadati</taxon>
        <taxon>Bacteroidota</taxon>
        <taxon>Cytophagia</taxon>
        <taxon>Cytophagales</taxon>
        <taxon>Roseivirgaceae</taxon>
        <taxon>Roseivirga</taxon>
    </lineage>
</organism>
<evidence type="ECO:0000256" key="3">
    <source>
        <dbReference type="HAMAP-Rule" id="MF_00197"/>
    </source>
</evidence>
<sequence>MAIIQFHKYQGTGNDFVMIDNCDNAFDKDDLDLVSKLCDRRFGIGADGVILIEPAEDVDFNMIYFNPDGSQSLCGNGSRCAVMFAKHLGLIQNETTFRAIDGIHEAKISGDQVSLLMHDVLDFEQIGDDFLIDTGSPHYLKYVTSTDDIDPLEEGRKVRYSERFAAEGVNVNFLEQINDGALKIRTYERGVEGETYSCGTGCTAAALSLGLKSSVNEVALKAIGGDLRVSFTKDGETFRNIYLIGPAKKVFAGEFGI</sequence>
<dbReference type="NCBIfam" id="TIGR00652">
    <property type="entry name" value="DapF"/>
    <property type="match status" value="1"/>
</dbReference>